<proteinExistence type="predicted"/>
<dbReference type="OrthoDB" id="10324974at2759"/>
<dbReference type="AlphaFoldDB" id="A0A5S9Y9C5"/>
<evidence type="ECO:0000313" key="2">
    <source>
        <dbReference type="EMBL" id="CAA0405555.1"/>
    </source>
</evidence>
<protein>
    <submittedName>
        <fullName evidence="2">Uncharacterized protein</fullName>
    </submittedName>
</protein>
<sequence>MTVRETSRLWLFIGRFLLDPVVWRDGNIILGILNRTIHRPRSQHPMAVHYKLHRYTLVNTPERALYILSYERPAGVVETEAVFGAGRRRRREGASRGRGRGRAAPGRGRGREQPSHEGLVDEVEGEGFGADAGRGRVEDDDAVGFELLDLSQPNFNNLSQELLQLHLMAVSKDISLKGWLSVAISSGMETLQYEELKTQYEKTLRSCMIPSNSYLQYTLIRDGGNLEHLLTLSKKSQTLLCKKITPASSGGGGLDENDDLSQLQPMTVSKDISLKGWLSVAISSGMETMQYEELKTQYEKTLRSCMIPSNSYLQYTLIRDGGNLEHLLTLSKNSQTLLCKIGTTDTEENLTVRQDLRWNKQVGTLLFEFGNSSS</sequence>
<gene>
    <name evidence="2" type="ORF">C24_LOCUS23561</name>
</gene>
<evidence type="ECO:0000313" key="3">
    <source>
        <dbReference type="Proteomes" id="UP000434276"/>
    </source>
</evidence>
<accession>A0A5S9Y9C5</accession>
<organism evidence="2 3">
    <name type="scientific">Arabidopsis thaliana</name>
    <name type="common">Mouse-ear cress</name>
    <dbReference type="NCBI Taxonomy" id="3702"/>
    <lineage>
        <taxon>Eukaryota</taxon>
        <taxon>Viridiplantae</taxon>
        <taxon>Streptophyta</taxon>
        <taxon>Embryophyta</taxon>
        <taxon>Tracheophyta</taxon>
        <taxon>Spermatophyta</taxon>
        <taxon>Magnoliopsida</taxon>
        <taxon>eudicotyledons</taxon>
        <taxon>Gunneridae</taxon>
        <taxon>Pentapetalae</taxon>
        <taxon>rosids</taxon>
        <taxon>malvids</taxon>
        <taxon>Brassicales</taxon>
        <taxon>Brassicaceae</taxon>
        <taxon>Camelineae</taxon>
        <taxon>Arabidopsis</taxon>
    </lineage>
</organism>
<dbReference type="Proteomes" id="UP000434276">
    <property type="component" value="Unassembled WGS sequence"/>
</dbReference>
<name>A0A5S9Y9C5_ARATH</name>
<feature type="compositionally biased region" description="Basic residues" evidence="1">
    <location>
        <begin position="87"/>
        <end position="101"/>
    </location>
</feature>
<dbReference type="ExpressionAtlas" id="A0A5S9Y9C5">
    <property type="expression patterns" value="differential"/>
</dbReference>
<feature type="compositionally biased region" description="Basic and acidic residues" evidence="1">
    <location>
        <begin position="109"/>
        <end position="119"/>
    </location>
</feature>
<reference evidence="2 3" key="1">
    <citation type="submission" date="2019-12" db="EMBL/GenBank/DDBJ databases">
        <authorList>
            <person name="Jiao W.-B."/>
            <person name="Schneeberger K."/>
        </authorList>
    </citation>
    <scope>NUCLEOTIDE SEQUENCE [LARGE SCALE GENOMIC DNA]</scope>
    <source>
        <strain evidence="3">cv. C24</strain>
    </source>
</reference>
<evidence type="ECO:0000256" key="1">
    <source>
        <dbReference type="SAM" id="MobiDB-lite"/>
    </source>
</evidence>
<feature type="region of interest" description="Disordered" evidence="1">
    <location>
        <begin position="87"/>
        <end position="133"/>
    </location>
</feature>
<dbReference type="EMBL" id="CACSHJ010000096">
    <property type="protein sequence ID" value="CAA0405555.1"/>
    <property type="molecule type" value="Genomic_DNA"/>
</dbReference>